<evidence type="ECO:0000313" key="2">
    <source>
        <dbReference type="EMBL" id="QJX12081.1"/>
    </source>
</evidence>
<keyword evidence="3" id="KW-0614">Plasmid</keyword>
<protein>
    <submittedName>
        <fullName evidence="3">Uncharacterized protein</fullName>
    </submittedName>
</protein>
<reference evidence="3" key="1">
    <citation type="submission" date="2019-10" db="EMBL/GenBank/DDBJ databases">
        <title>Tracking microevolution events of conjugative virulence plasmid p15WZ-82_Vir during transmission.</title>
        <authorList>
            <person name="Yang X."/>
        </authorList>
    </citation>
    <scope>NUCLEOTIDE SEQUENCE</scope>
    <source>
        <strain evidence="3">GH44TC</strain>
        <plasmid evidence="2">pGH44TC_fusion</plasmid>
        <plasmid evidence="3">pGH44TC_vir</plasmid>
    </source>
</reference>
<dbReference type="EMBL" id="MN543575">
    <property type="protein sequence ID" value="QJX12081.1"/>
    <property type="molecule type" value="Genomic_DNA"/>
</dbReference>
<dbReference type="AlphaFoldDB" id="A0A6M6A2M6"/>
<organism evidence="3">
    <name type="scientific">Klebsiella pneumoniae</name>
    <dbReference type="NCBI Taxonomy" id="573"/>
    <lineage>
        <taxon>Bacteria</taxon>
        <taxon>Pseudomonadati</taxon>
        <taxon>Pseudomonadota</taxon>
        <taxon>Gammaproteobacteria</taxon>
        <taxon>Enterobacterales</taxon>
        <taxon>Enterobacteriaceae</taxon>
        <taxon>Klebsiella/Raoultella group</taxon>
        <taxon>Klebsiella</taxon>
        <taxon>Klebsiella pneumoniae complex</taxon>
    </lineage>
</organism>
<feature type="transmembrane region" description="Helical" evidence="1">
    <location>
        <begin position="12"/>
        <end position="29"/>
    </location>
</feature>
<keyword evidence="1" id="KW-0472">Membrane</keyword>
<accession>A0A6M6A2M6</accession>
<keyword evidence="1" id="KW-1133">Transmembrane helix</keyword>
<geneLocation type="plasmid" evidence="2">
    <name>pGH44TC_fusion</name>
</geneLocation>
<geneLocation type="plasmid" evidence="3">
    <name>pGH44TC_vir</name>
</geneLocation>
<dbReference type="RefSeq" id="WP_108915011.1">
    <property type="nucleotide sequence ID" value="NZ_BFEN01000057.1"/>
</dbReference>
<evidence type="ECO:0000313" key="3">
    <source>
        <dbReference type="EMBL" id="QJX12149.1"/>
    </source>
</evidence>
<sequence>MNMKEFPLRDILVVGIPVLFFLALLYTLKSHFPDVVNVIGTLFVFIFAPALVALLTMNRGIFVYFAGVLVTQVLTASLVYLVSSRDISESVGLGACAIVIYVIALSKIKDINS</sequence>
<keyword evidence="1" id="KW-0812">Transmembrane</keyword>
<proteinExistence type="predicted"/>
<evidence type="ECO:0000256" key="1">
    <source>
        <dbReference type="SAM" id="Phobius"/>
    </source>
</evidence>
<feature type="transmembrane region" description="Helical" evidence="1">
    <location>
        <begin position="62"/>
        <end position="81"/>
    </location>
</feature>
<feature type="transmembrane region" description="Helical" evidence="1">
    <location>
        <begin position="35"/>
        <end position="55"/>
    </location>
</feature>
<dbReference type="EMBL" id="MN543576">
    <property type="protein sequence ID" value="QJX12149.1"/>
    <property type="molecule type" value="Genomic_DNA"/>
</dbReference>
<feature type="transmembrane region" description="Helical" evidence="1">
    <location>
        <begin position="87"/>
        <end position="105"/>
    </location>
</feature>
<name>A0A6M6A2M6_KLEPN</name>